<name>A0A7X0Z0U5_9LIST</name>
<dbReference type="AlphaFoldDB" id="A0A7X0Z0U5"/>
<organism evidence="1 2">
    <name type="scientific">Listeria booriae</name>
    <dbReference type="NCBI Taxonomy" id="1552123"/>
    <lineage>
        <taxon>Bacteria</taxon>
        <taxon>Bacillati</taxon>
        <taxon>Bacillota</taxon>
        <taxon>Bacilli</taxon>
        <taxon>Bacillales</taxon>
        <taxon>Listeriaceae</taxon>
        <taxon>Listeria</taxon>
    </lineage>
</organism>
<protein>
    <submittedName>
        <fullName evidence="1">Uncharacterized protein</fullName>
    </submittedName>
</protein>
<reference evidence="1 2" key="1">
    <citation type="submission" date="2020-03" db="EMBL/GenBank/DDBJ databases">
        <title>Soil Listeria distribution.</title>
        <authorList>
            <person name="Liao J."/>
            <person name="Wiedmann M."/>
        </authorList>
    </citation>
    <scope>NUCLEOTIDE SEQUENCE [LARGE SCALE GENOMIC DNA]</scope>
    <source>
        <strain evidence="1 2">FSL L7-0245</strain>
    </source>
</reference>
<gene>
    <name evidence="1" type="ORF">HCB26_11355</name>
</gene>
<evidence type="ECO:0000313" key="2">
    <source>
        <dbReference type="Proteomes" id="UP000519573"/>
    </source>
</evidence>
<evidence type="ECO:0000313" key="1">
    <source>
        <dbReference type="EMBL" id="MBC2167163.1"/>
    </source>
</evidence>
<sequence>MAKKIQLPSGRLLEHATAIGKYSDTLTFKLSPNVAYSTGTTQKLVYDCMEITQLLQAFPSVFENVEKSFVVSEKIWDKCWNRDWIFVGKKLS</sequence>
<dbReference type="Proteomes" id="UP000519573">
    <property type="component" value="Unassembled WGS sequence"/>
</dbReference>
<dbReference type="RefSeq" id="WP_185576884.1">
    <property type="nucleotide sequence ID" value="NZ_JAARYH010000004.1"/>
</dbReference>
<accession>A0A7X0Z0U5</accession>
<proteinExistence type="predicted"/>
<comment type="caution">
    <text evidence="1">The sequence shown here is derived from an EMBL/GenBank/DDBJ whole genome shotgun (WGS) entry which is preliminary data.</text>
</comment>
<dbReference type="EMBL" id="JAARYH010000004">
    <property type="protein sequence ID" value="MBC2167163.1"/>
    <property type="molecule type" value="Genomic_DNA"/>
</dbReference>